<gene>
    <name evidence="1" type="ORF">GCM10010121_013400</name>
</gene>
<proteinExistence type="predicted"/>
<evidence type="ECO:0000313" key="1">
    <source>
        <dbReference type="EMBL" id="GGJ04363.1"/>
    </source>
</evidence>
<dbReference type="EMBL" id="BMQA01000003">
    <property type="protein sequence ID" value="GGJ04363.1"/>
    <property type="molecule type" value="Genomic_DNA"/>
</dbReference>
<evidence type="ECO:0000313" key="2">
    <source>
        <dbReference type="Proteomes" id="UP000657574"/>
    </source>
</evidence>
<organism evidence="1 2">
    <name type="scientific">Streptomyces brasiliensis</name>
    <dbReference type="NCBI Taxonomy" id="1954"/>
    <lineage>
        <taxon>Bacteria</taxon>
        <taxon>Bacillati</taxon>
        <taxon>Actinomycetota</taxon>
        <taxon>Actinomycetes</taxon>
        <taxon>Kitasatosporales</taxon>
        <taxon>Streptomycetaceae</taxon>
        <taxon>Streptomyces</taxon>
    </lineage>
</organism>
<protein>
    <submittedName>
        <fullName evidence="1">Uncharacterized protein</fullName>
    </submittedName>
</protein>
<keyword evidence="2" id="KW-1185">Reference proteome</keyword>
<accession>A0A917K9N2</accession>
<reference evidence="1" key="1">
    <citation type="journal article" date="2014" name="Int. J. Syst. Evol. Microbiol.">
        <title>Complete genome sequence of Corynebacterium casei LMG S-19264T (=DSM 44701T), isolated from a smear-ripened cheese.</title>
        <authorList>
            <consortium name="US DOE Joint Genome Institute (JGI-PGF)"/>
            <person name="Walter F."/>
            <person name="Albersmeier A."/>
            <person name="Kalinowski J."/>
            <person name="Ruckert C."/>
        </authorList>
    </citation>
    <scope>NUCLEOTIDE SEQUENCE</scope>
    <source>
        <strain evidence="1">JCM 3086</strain>
    </source>
</reference>
<name>A0A917K9N2_9ACTN</name>
<reference evidence="1" key="2">
    <citation type="submission" date="2020-09" db="EMBL/GenBank/DDBJ databases">
        <authorList>
            <person name="Sun Q."/>
            <person name="Ohkuma M."/>
        </authorList>
    </citation>
    <scope>NUCLEOTIDE SEQUENCE</scope>
    <source>
        <strain evidence="1">JCM 3086</strain>
    </source>
</reference>
<comment type="caution">
    <text evidence="1">The sequence shown here is derived from an EMBL/GenBank/DDBJ whole genome shotgun (WGS) entry which is preliminary data.</text>
</comment>
<sequence length="72" mass="7581">MMLNGSSSSSVSNRLLTNATASEGVLTMDWVPLSLSTTRHNALFFTMLSDRGECTRGGCDAPGRSALTPIMG</sequence>
<dbReference type="Proteomes" id="UP000657574">
    <property type="component" value="Unassembled WGS sequence"/>
</dbReference>
<dbReference type="AlphaFoldDB" id="A0A917K9N2"/>